<evidence type="ECO:0000313" key="2">
    <source>
        <dbReference type="EMBL" id="MBS7232605.1"/>
    </source>
</evidence>
<feature type="transmembrane region" description="Helical" evidence="1">
    <location>
        <begin position="86"/>
        <end position="106"/>
    </location>
</feature>
<dbReference type="Pfam" id="PF06912">
    <property type="entry name" value="DUF1275"/>
    <property type="match status" value="1"/>
</dbReference>
<sequence>MRKNTAYLTVLLSAIAGYCDTVTFLAADNIFSAHVTGNFIIFVYQVINGNDIHSWLRLLAFPVFILSIIVAGWVAKKSENRKYDLLYYQGIILTMTGISGYILKLAGMLSQEVTFVLSMCFVFALGFQNAFGKIYHKETFGSTTMITGTVNQLSLSLGYVFKHFFKKYKIDTKFIKQLITVTGFLAGCFIGAVAAHYLSLGAAILPGLILVVCYINASEKTELSSSITPRGNYLDKMNIN</sequence>
<protein>
    <submittedName>
        <fullName evidence="2">DUF1275 domain-containing protein</fullName>
    </submittedName>
</protein>
<dbReference type="Proteomes" id="UP000722625">
    <property type="component" value="Unassembled WGS sequence"/>
</dbReference>
<feature type="transmembrane region" description="Helical" evidence="1">
    <location>
        <begin position="113"/>
        <end position="131"/>
    </location>
</feature>
<keyword evidence="3" id="KW-1185">Reference proteome</keyword>
<organism evidence="2 3">
    <name type="scientific">Flavobacterium psychroterrae</name>
    <dbReference type="NCBI Taxonomy" id="2133767"/>
    <lineage>
        <taxon>Bacteria</taxon>
        <taxon>Pseudomonadati</taxon>
        <taxon>Bacteroidota</taxon>
        <taxon>Flavobacteriia</taxon>
        <taxon>Flavobacteriales</taxon>
        <taxon>Flavobacteriaceae</taxon>
        <taxon>Flavobacterium</taxon>
    </lineage>
</organism>
<feature type="transmembrane region" description="Helical" evidence="1">
    <location>
        <begin position="54"/>
        <end position="74"/>
    </location>
</feature>
<evidence type="ECO:0000256" key="1">
    <source>
        <dbReference type="SAM" id="Phobius"/>
    </source>
</evidence>
<dbReference type="InterPro" id="IPR010699">
    <property type="entry name" value="DUF1275"/>
</dbReference>
<feature type="transmembrane region" description="Helical" evidence="1">
    <location>
        <begin position="29"/>
        <end position="47"/>
    </location>
</feature>
<feature type="transmembrane region" description="Helical" evidence="1">
    <location>
        <begin position="143"/>
        <end position="162"/>
    </location>
</feature>
<keyword evidence="1" id="KW-1133">Transmembrane helix</keyword>
<comment type="caution">
    <text evidence="2">The sequence shown here is derived from an EMBL/GenBank/DDBJ whole genome shotgun (WGS) entry which is preliminary data.</text>
</comment>
<name>A0ABS5PE87_9FLAO</name>
<accession>A0ABS5PE87</accession>
<reference evidence="2 3" key="1">
    <citation type="journal article" date="2018" name="Int. J. Syst. Evol. Microbiol.">
        <title>Flavobacterium chryseum sp. nov. and Flavobacterium psychroterrae sp. nov., novel environmental bacteria isolated from Antarctica.</title>
        <authorList>
            <person name="Kralova S."/>
            <person name="Svec P."/>
            <person name="Busse H.J."/>
            <person name="Stankova E."/>
            <person name="Vaczi P."/>
            <person name="Sedlacek I."/>
        </authorList>
    </citation>
    <scope>NUCLEOTIDE SEQUENCE [LARGE SCALE GENOMIC DNA]</scope>
    <source>
        <strain evidence="2 3">CCM 8827</strain>
    </source>
</reference>
<evidence type="ECO:0000313" key="3">
    <source>
        <dbReference type="Proteomes" id="UP000722625"/>
    </source>
</evidence>
<feature type="transmembrane region" description="Helical" evidence="1">
    <location>
        <begin position="174"/>
        <end position="194"/>
    </location>
</feature>
<dbReference type="RefSeq" id="WP_213302975.1">
    <property type="nucleotide sequence ID" value="NZ_JAGYVZ010000016.1"/>
</dbReference>
<gene>
    <name evidence="2" type="ORF">KHA90_16425</name>
</gene>
<dbReference type="EMBL" id="JAGYVZ010000016">
    <property type="protein sequence ID" value="MBS7232605.1"/>
    <property type="molecule type" value="Genomic_DNA"/>
</dbReference>
<keyword evidence="1" id="KW-0812">Transmembrane</keyword>
<dbReference type="PANTHER" id="PTHR37314:SF5">
    <property type="entry name" value="SLR0142 PROTEIN"/>
    <property type="match status" value="1"/>
</dbReference>
<proteinExistence type="predicted"/>
<keyword evidence="1" id="KW-0472">Membrane</keyword>
<dbReference type="PANTHER" id="PTHR37314">
    <property type="entry name" value="SLR0142 PROTEIN"/>
    <property type="match status" value="1"/>
</dbReference>